<dbReference type="AlphaFoldDB" id="A0A484L7D3"/>
<protein>
    <submittedName>
        <fullName evidence="2">Uncharacterized protein</fullName>
    </submittedName>
</protein>
<evidence type="ECO:0000313" key="2">
    <source>
        <dbReference type="EMBL" id="VFQ72263.1"/>
    </source>
</evidence>
<keyword evidence="3" id="KW-1185">Reference proteome</keyword>
<reference evidence="2 3" key="1">
    <citation type="submission" date="2018-04" db="EMBL/GenBank/DDBJ databases">
        <authorList>
            <person name="Vogel A."/>
        </authorList>
    </citation>
    <scope>NUCLEOTIDE SEQUENCE [LARGE SCALE GENOMIC DNA]</scope>
</reference>
<gene>
    <name evidence="2" type="ORF">CCAM_LOCUS14039</name>
</gene>
<evidence type="ECO:0000256" key="1">
    <source>
        <dbReference type="SAM" id="MobiDB-lite"/>
    </source>
</evidence>
<organism evidence="2 3">
    <name type="scientific">Cuscuta campestris</name>
    <dbReference type="NCBI Taxonomy" id="132261"/>
    <lineage>
        <taxon>Eukaryota</taxon>
        <taxon>Viridiplantae</taxon>
        <taxon>Streptophyta</taxon>
        <taxon>Embryophyta</taxon>
        <taxon>Tracheophyta</taxon>
        <taxon>Spermatophyta</taxon>
        <taxon>Magnoliopsida</taxon>
        <taxon>eudicotyledons</taxon>
        <taxon>Gunneridae</taxon>
        <taxon>Pentapetalae</taxon>
        <taxon>asterids</taxon>
        <taxon>lamiids</taxon>
        <taxon>Solanales</taxon>
        <taxon>Convolvulaceae</taxon>
        <taxon>Cuscuteae</taxon>
        <taxon>Cuscuta</taxon>
        <taxon>Cuscuta subgen. Grammica</taxon>
        <taxon>Cuscuta sect. Cleistogrammica</taxon>
    </lineage>
</organism>
<sequence length="96" mass="11035">MQAKLFKFVKMLNEHNNQRKSGHTPQQRGGNKRRLDAIYSGKECNYTSQGIATHAYFHKVASCVQTPSLKMLEDEFFNRCCSVHSSSRVQINLNDK</sequence>
<dbReference type="Proteomes" id="UP000595140">
    <property type="component" value="Unassembled WGS sequence"/>
</dbReference>
<feature type="region of interest" description="Disordered" evidence="1">
    <location>
        <begin position="14"/>
        <end position="33"/>
    </location>
</feature>
<accession>A0A484L7D3</accession>
<proteinExistence type="predicted"/>
<dbReference type="EMBL" id="OOIL02001115">
    <property type="protein sequence ID" value="VFQ72263.1"/>
    <property type="molecule type" value="Genomic_DNA"/>
</dbReference>
<name>A0A484L7D3_9ASTE</name>
<evidence type="ECO:0000313" key="3">
    <source>
        <dbReference type="Proteomes" id="UP000595140"/>
    </source>
</evidence>